<dbReference type="SUPFAM" id="SSF53448">
    <property type="entry name" value="Nucleotide-diphospho-sugar transferases"/>
    <property type="match status" value="1"/>
</dbReference>
<evidence type="ECO:0000256" key="1">
    <source>
        <dbReference type="ARBA" id="ARBA00010443"/>
    </source>
</evidence>
<dbReference type="EMBL" id="CP046051">
    <property type="protein sequence ID" value="QKN23271.1"/>
    <property type="molecule type" value="Genomic_DNA"/>
</dbReference>
<dbReference type="KEGG" id="clf:GJQ69_01465"/>
<reference evidence="6" key="2">
    <citation type="journal article" date="2021" name="Appl. Environ. Microbiol.">
        <title>Adaptability of a Caproate-Producing Bacterium Contributes to Its Dominance in an Anaerobic Fermentation System.</title>
        <authorList>
            <person name="Wang H."/>
            <person name="Gu Y."/>
            <person name="Zhou W."/>
            <person name="Zhao D."/>
            <person name="Qiao Z."/>
            <person name="Zheng J."/>
            <person name="Gao J."/>
            <person name="Chen X."/>
            <person name="Ren C."/>
            <person name="Xu Y."/>
        </authorList>
    </citation>
    <scope>NUCLEOTIDE SEQUENCE</scope>
    <source>
        <strain evidence="6">JNU-WLY1368</strain>
    </source>
</reference>
<evidence type="ECO:0000313" key="6">
    <source>
        <dbReference type="EMBL" id="QKO30047.1"/>
    </source>
</evidence>
<evidence type="ECO:0000313" key="7">
    <source>
        <dbReference type="Proteomes" id="UP000501316"/>
    </source>
</evidence>
<feature type="domain" description="Nucleotidyl transferase" evidence="3">
    <location>
        <begin position="18"/>
        <end position="222"/>
    </location>
</feature>
<dbReference type="Gene3D" id="2.160.10.10">
    <property type="entry name" value="Hexapeptide repeat proteins"/>
    <property type="match status" value="1"/>
</dbReference>
<dbReference type="EC" id="2.7.7.27" evidence="5"/>
<dbReference type="Gene3D" id="3.90.550.10">
    <property type="entry name" value="Spore Coat Polysaccharide Biosynthesis Protein SpsA, Chain A"/>
    <property type="match status" value="1"/>
</dbReference>
<dbReference type="EMBL" id="CP046161">
    <property type="protein sequence ID" value="QKO30047.1"/>
    <property type="molecule type" value="Genomic_DNA"/>
</dbReference>
<dbReference type="RefSeq" id="WP_086036572.1">
    <property type="nucleotide sequence ID" value="NZ_CP046051.1"/>
</dbReference>
<dbReference type="GO" id="GO:0005978">
    <property type="term" value="P:glycogen biosynthetic process"/>
    <property type="evidence" value="ECO:0007669"/>
    <property type="project" value="UniProtKB-KW"/>
</dbReference>
<name>A0A859DTC7_9FIRM</name>
<comment type="similarity">
    <text evidence="1">Belongs to the bacterial/plant glucose-1-phosphate adenylyltransferase family.</text>
</comment>
<dbReference type="AlphaFoldDB" id="A0A859DTC7"/>
<protein>
    <submittedName>
        <fullName evidence="5">Glucose-1-phosphate adenylyltransferase subunit GlgD</fullName>
        <ecNumber evidence="5">2.7.7.27</ecNumber>
    </submittedName>
</protein>
<reference evidence="7 8" key="1">
    <citation type="submission" date="2019-11" db="EMBL/GenBank/DDBJ databases">
        <authorList>
            <person name="Ren C."/>
            <person name="Wang H."/>
            <person name="Xu Y."/>
        </authorList>
    </citation>
    <scope>NUCLEOTIDE SEQUENCE [LARGE SCALE GENOMIC DNA]</scope>
    <source>
        <strain evidence="8">JNU-WLY1368</strain>
        <strain evidence="5 7">LBM 19010</strain>
    </source>
</reference>
<evidence type="ECO:0000259" key="3">
    <source>
        <dbReference type="Pfam" id="PF00483"/>
    </source>
</evidence>
<dbReference type="Pfam" id="PF00483">
    <property type="entry name" value="NTP_transferase"/>
    <property type="match status" value="1"/>
</dbReference>
<evidence type="ECO:0000259" key="4">
    <source>
        <dbReference type="Pfam" id="PF24894"/>
    </source>
</evidence>
<evidence type="ECO:0000313" key="8">
    <source>
        <dbReference type="Proteomes" id="UP000509623"/>
    </source>
</evidence>
<dbReference type="SUPFAM" id="SSF51161">
    <property type="entry name" value="Trimeric LpxA-like enzymes"/>
    <property type="match status" value="1"/>
</dbReference>
<dbReference type="InterPro" id="IPR005835">
    <property type="entry name" value="NTP_transferase_dom"/>
</dbReference>
<evidence type="ECO:0000256" key="2">
    <source>
        <dbReference type="ARBA" id="ARBA00023056"/>
    </source>
</evidence>
<organism evidence="5 7">
    <name type="scientific">Caproicibacterium lactatifermentans</name>
    <dbReference type="NCBI Taxonomy" id="2666138"/>
    <lineage>
        <taxon>Bacteria</taxon>
        <taxon>Bacillati</taxon>
        <taxon>Bacillota</taxon>
        <taxon>Clostridia</taxon>
        <taxon>Eubacteriales</taxon>
        <taxon>Oscillospiraceae</taxon>
        <taxon>Caproicibacterium</taxon>
    </lineage>
</organism>
<feature type="domain" description="Glucose-1-phosphate adenylyltransferase/Bifunctional protein GlmU-like C-terminal hexapeptide" evidence="4">
    <location>
        <begin position="287"/>
        <end position="352"/>
    </location>
</feature>
<reference evidence="6" key="3">
    <citation type="journal article" date="2022" name="Int. J. Syst. Evol. Microbiol.">
        <title>Caproicibacterium lactatifermentans sp. nov., isolated from pit clay used for the production of Chinese strong aroma-type liquor.</title>
        <authorList>
            <person name="Wang H."/>
            <person name="Gu Y."/>
            <person name="Zhao D."/>
            <person name="Qiao Z."/>
            <person name="Zheng J."/>
            <person name="Gao J."/>
            <person name="Ren C."/>
            <person name="Xu Y."/>
        </authorList>
    </citation>
    <scope>NUCLEOTIDE SEQUENCE</scope>
    <source>
        <strain evidence="6">JNU-WLY1368</strain>
    </source>
</reference>
<keyword evidence="2" id="KW-0320">Glycogen biosynthesis</keyword>
<dbReference type="InterPro" id="IPR011831">
    <property type="entry name" value="ADP-Glc_PPase"/>
</dbReference>
<dbReference type="NCBIfam" id="TIGR02092">
    <property type="entry name" value="glgD"/>
    <property type="match status" value="1"/>
</dbReference>
<dbReference type="Proteomes" id="UP000501316">
    <property type="component" value="Chromosome"/>
</dbReference>
<dbReference type="InterPro" id="IPR056818">
    <property type="entry name" value="GlmU/GlgC-like_hexapep"/>
</dbReference>
<keyword evidence="8" id="KW-1185">Reference proteome</keyword>
<proteinExistence type="inferred from homology"/>
<evidence type="ECO:0000313" key="5">
    <source>
        <dbReference type="EMBL" id="QKN23271.1"/>
    </source>
</evidence>
<dbReference type="InterPro" id="IPR011004">
    <property type="entry name" value="Trimer_LpxA-like_sf"/>
</dbReference>
<dbReference type="CDD" id="cd02508">
    <property type="entry name" value="ADP_Glucose_PP"/>
    <property type="match status" value="1"/>
</dbReference>
<gene>
    <name evidence="5" type="primary">glgD</name>
    <name evidence="5" type="ORF">GJQ69_01465</name>
    <name evidence="6" type="ORF">GKP14_02885</name>
</gene>
<dbReference type="GO" id="GO:0008878">
    <property type="term" value="F:glucose-1-phosphate adenylyltransferase activity"/>
    <property type="evidence" value="ECO:0007669"/>
    <property type="project" value="UniProtKB-EC"/>
</dbReference>
<sequence length="371" mass="42158">MSANKVLGIIFSNIYDEKIRELTETRTMASVPFGGRYRLIDFVLSNMVNAGINKVGVITKNNYQSLMDHLGSGKPWDLSRKREGLFILPPFSNGNSEYNTRIESLASVNRFFQHSNEDYVFLSDSNYVCNIDCKKMLESHIQTGADVTVAYRFGRIPEKYADTVSYEIDPDGRVRDALVKPNIDGACNYGLPMMIISKKLLLKLVSDCVSRNQYDFERDLIQRNIPNYHFNGYEFPGFFRSICSMNDYFESNMALMQPKVRGELFTPERPIYTKVRDDPPARYGLGSHVSNSLVADGCEIEGDIENCVLFRGVHIGKNSKVSNCVIMQDSQIGQNCRLDYVITDKDVVIKNERSMMGFQSYPVFINKGSIV</sequence>
<dbReference type="Pfam" id="PF24894">
    <property type="entry name" value="Hexapep_GlmU"/>
    <property type="match status" value="1"/>
</dbReference>
<accession>A0A859DTC7</accession>
<dbReference type="CDD" id="cd04651">
    <property type="entry name" value="LbH_G1P_AT_C"/>
    <property type="match status" value="1"/>
</dbReference>
<dbReference type="Proteomes" id="UP000509623">
    <property type="component" value="Chromosome"/>
</dbReference>
<dbReference type="PANTHER" id="PTHR43523:SF6">
    <property type="entry name" value="GLYCOGEN BIOSYNTHESIS PROTEIN GLGD"/>
    <property type="match status" value="1"/>
</dbReference>
<keyword evidence="5" id="KW-0808">Transferase</keyword>
<dbReference type="InterPro" id="IPR029044">
    <property type="entry name" value="Nucleotide-diphossugar_trans"/>
</dbReference>
<keyword evidence="5" id="KW-0548">Nucleotidyltransferase</keyword>
<dbReference type="PANTHER" id="PTHR43523">
    <property type="entry name" value="GLUCOSE-1-PHOSPHATE ADENYLYLTRANSFERASE-RELATED"/>
    <property type="match status" value="1"/>
</dbReference>
<dbReference type="InterPro" id="IPR011832">
    <property type="entry name" value="GlgDAde_trans"/>
</dbReference>